<dbReference type="SUPFAM" id="SSF52833">
    <property type="entry name" value="Thioredoxin-like"/>
    <property type="match status" value="2"/>
</dbReference>
<dbReference type="PANTHER" id="PTHR45672:SF3">
    <property type="entry name" value="THIOREDOXIN DOMAIN-CONTAINING PROTEIN 5"/>
    <property type="match status" value="1"/>
</dbReference>
<feature type="chain" id="PRO_5009950958" description="Thioredoxin domain-containing protein" evidence="3">
    <location>
        <begin position="18"/>
        <end position="291"/>
    </location>
</feature>
<keyword evidence="2 3" id="KW-0732">Signal</keyword>
<dbReference type="AlphaFoldDB" id="C4R8W4"/>
<dbReference type="GeneID" id="8200553"/>
<dbReference type="Proteomes" id="UP000000314">
    <property type="component" value="Chromosome 4"/>
</dbReference>
<feature type="signal peptide" evidence="3">
    <location>
        <begin position="1"/>
        <end position="17"/>
    </location>
</feature>
<dbReference type="CDD" id="cd02961">
    <property type="entry name" value="PDI_a_family"/>
    <property type="match status" value="1"/>
</dbReference>
<dbReference type="STRING" id="644223.C4R8W4"/>
<comment type="similarity">
    <text evidence="1">Belongs to the protein disulfide isomerase family.</text>
</comment>
<dbReference type="RefSeq" id="XP_002494218.1">
    <property type="nucleotide sequence ID" value="XM_002494173.1"/>
</dbReference>
<dbReference type="GO" id="GO:0006457">
    <property type="term" value="P:protein folding"/>
    <property type="evidence" value="ECO:0007669"/>
    <property type="project" value="TreeGrafter"/>
</dbReference>
<dbReference type="InterPro" id="IPR013766">
    <property type="entry name" value="Thioredoxin_domain"/>
</dbReference>
<dbReference type="Gene3D" id="3.40.30.10">
    <property type="entry name" value="Glutaredoxin"/>
    <property type="match status" value="2"/>
</dbReference>
<dbReference type="GO" id="GO:0005783">
    <property type="term" value="C:endoplasmic reticulum"/>
    <property type="evidence" value="ECO:0007669"/>
    <property type="project" value="TreeGrafter"/>
</dbReference>
<dbReference type="InterPro" id="IPR051063">
    <property type="entry name" value="PDI"/>
</dbReference>
<feature type="domain" description="Thioredoxin" evidence="4">
    <location>
        <begin position="1"/>
        <end position="126"/>
    </location>
</feature>
<evidence type="ECO:0000259" key="4">
    <source>
        <dbReference type="PROSITE" id="PS51352"/>
    </source>
</evidence>
<reference evidence="5 6" key="1">
    <citation type="journal article" date="2009" name="Nat. Biotechnol.">
        <title>Genome sequence of the recombinant protein production host Pichia pastoris.</title>
        <authorList>
            <person name="De Schutter K."/>
            <person name="Lin Y.C."/>
            <person name="Tiels P."/>
            <person name="Van Hecke A."/>
            <person name="Glinka S."/>
            <person name="Weber-Lehmann J."/>
            <person name="Rouze P."/>
            <person name="Van de Peer Y."/>
            <person name="Callewaert N."/>
        </authorList>
    </citation>
    <scope>NUCLEOTIDE SEQUENCE [LARGE SCALE GENOMIC DNA]</scope>
    <source>
        <strain evidence="6">GS115 / ATCC 20864</strain>
    </source>
</reference>
<organism evidence="5 6">
    <name type="scientific">Komagataella phaffii (strain GS115 / ATCC 20864)</name>
    <name type="common">Yeast</name>
    <name type="synonym">Pichia pastoris</name>
    <dbReference type="NCBI Taxonomy" id="644223"/>
    <lineage>
        <taxon>Eukaryota</taxon>
        <taxon>Fungi</taxon>
        <taxon>Dikarya</taxon>
        <taxon>Ascomycota</taxon>
        <taxon>Saccharomycotina</taxon>
        <taxon>Pichiomycetes</taxon>
        <taxon>Pichiales</taxon>
        <taxon>Pichiaceae</taxon>
        <taxon>Komagataella</taxon>
    </lineage>
</organism>
<dbReference type="PROSITE" id="PS51352">
    <property type="entry name" value="THIOREDOXIN_2"/>
    <property type="match status" value="1"/>
</dbReference>
<keyword evidence="6" id="KW-1185">Reference proteome</keyword>
<evidence type="ECO:0000313" key="5">
    <source>
        <dbReference type="EMBL" id="CAY72039.1"/>
    </source>
</evidence>
<proteinExistence type="inferred from homology"/>
<sequence>MKSLLLLLLALCQTVFGTIWELTDKNFEKKAFGQQGMYSFVYIYSPYCNYCNEMTPQFAALADLYDDTKLQLFQINGYANKRVSKKYEVVGFPVLKIFSSDGTDMGSYTGVRGTQNFIDYIHEVTGVTPSFPDSYVKQPTSEELEDIIKDTKRDILVAFSQPWLRGWEFPYTNFYESLARYYAEELDDSLTTFVRIDVSDAKNAEIVSKFQVSKTPSVFHFASYREYYDQTHKLFKEDLGPVEIVQLLEGAEDLVTESIRLSTLSDSRHKDVEESGEADNSFEEYAQLREL</sequence>
<evidence type="ECO:0000313" key="6">
    <source>
        <dbReference type="Proteomes" id="UP000000314"/>
    </source>
</evidence>
<dbReference type="eggNOG" id="KOG0191">
    <property type="taxonomic scope" value="Eukaryota"/>
</dbReference>
<dbReference type="EMBL" id="FN392322">
    <property type="protein sequence ID" value="CAY72039.1"/>
    <property type="molecule type" value="Genomic_DNA"/>
</dbReference>
<protein>
    <recommendedName>
        <fullName evidence="4">Thioredoxin domain-containing protein</fullName>
    </recommendedName>
</protein>
<dbReference type="OMA" id="YQYPAHF"/>
<dbReference type="InParanoid" id="C4R8W4"/>
<dbReference type="InterPro" id="IPR036249">
    <property type="entry name" value="Thioredoxin-like_sf"/>
</dbReference>
<accession>C4R8W4</accession>
<gene>
    <name evidence="5" type="ordered locus">PAS_chr4_0991</name>
</gene>
<name>C4R8W4_KOMPG</name>
<dbReference type="OrthoDB" id="10264505at2759"/>
<evidence type="ECO:0000256" key="1">
    <source>
        <dbReference type="ARBA" id="ARBA00006347"/>
    </source>
</evidence>
<dbReference type="KEGG" id="ppa:PAS_chr4_0991"/>
<dbReference type="SMR" id="C4R8W4"/>
<dbReference type="Pfam" id="PF00085">
    <property type="entry name" value="Thioredoxin"/>
    <property type="match status" value="1"/>
</dbReference>
<dbReference type="GO" id="GO:0003756">
    <property type="term" value="F:protein disulfide isomerase activity"/>
    <property type="evidence" value="ECO:0007669"/>
    <property type="project" value="TreeGrafter"/>
</dbReference>
<evidence type="ECO:0000256" key="3">
    <source>
        <dbReference type="SAM" id="SignalP"/>
    </source>
</evidence>
<dbReference type="PANTHER" id="PTHR45672">
    <property type="entry name" value="PROTEIN DISULFIDE-ISOMERASE C17H9.14C-RELATED"/>
    <property type="match status" value="1"/>
</dbReference>
<evidence type="ECO:0000256" key="2">
    <source>
        <dbReference type="ARBA" id="ARBA00022729"/>
    </source>
</evidence>
<dbReference type="HOGENOM" id="CLU_983748_0_0_1"/>